<dbReference type="Proteomes" id="UP000236919">
    <property type="component" value="Unassembled WGS sequence"/>
</dbReference>
<accession>A0A2S4LWY4</accession>
<evidence type="ECO:0000313" key="1">
    <source>
        <dbReference type="EMBL" id="POR46966.1"/>
    </source>
</evidence>
<evidence type="ECO:0000313" key="2">
    <source>
        <dbReference type="Proteomes" id="UP000236919"/>
    </source>
</evidence>
<gene>
    <name evidence="1" type="ORF">CYD53_12151</name>
</gene>
<protein>
    <recommendedName>
        <fullName evidence="3">HrgA protein</fullName>
    </recommendedName>
</protein>
<comment type="caution">
    <text evidence="1">The sequence shown here is derived from an EMBL/GenBank/DDBJ whole genome shotgun (WGS) entry which is preliminary data.</text>
</comment>
<dbReference type="EMBL" id="PQFZ01000021">
    <property type="protein sequence ID" value="POR46966.1"/>
    <property type="molecule type" value="Genomic_DNA"/>
</dbReference>
<dbReference type="AlphaFoldDB" id="A0A2S4LWY4"/>
<reference evidence="1 2" key="1">
    <citation type="submission" date="2018-01" db="EMBL/GenBank/DDBJ databases">
        <title>Genomic Encyclopedia of Type Strains, Phase III (KMG-III): the genomes of soil and plant-associated and newly described type strains.</title>
        <authorList>
            <person name="Whitman W."/>
        </authorList>
    </citation>
    <scope>NUCLEOTIDE SEQUENCE [LARGE SCALE GENOMIC DNA]</scope>
    <source>
        <strain evidence="1 2">1131</strain>
    </source>
</reference>
<keyword evidence="2" id="KW-1185">Reference proteome</keyword>
<name>A0A2S4LWY4_9HYPH</name>
<dbReference type="OrthoDB" id="5289528at2"/>
<evidence type="ECO:0008006" key="3">
    <source>
        <dbReference type="Google" id="ProtNLM"/>
    </source>
</evidence>
<proteinExistence type="predicted"/>
<organism evidence="1 2">
    <name type="scientific">Bosea psychrotolerans</name>
    <dbReference type="NCBI Taxonomy" id="1871628"/>
    <lineage>
        <taxon>Bacteria</taxon>
        <taxon>Pseudomonadati</taxon>
        <taxon>Pseudomonadota</taxon>
        <taxon>Alphaproteobacteria</taxon>
        <taxon>Hyphomicrobiales</taxon>
        <taxon>Boseaceae</taxon>
        <taxon>Bosea</taxon>
    </lineage>
</organism>
<sequence>MSSPSLQLSKTVPELLKERPEQRLKAREIAVLILERYPEACAAKKAKSPTLETDADLIQQIVAEIGSQRKIIQDRFPQVRVTESRPRQFYWSEKSLELEVIDAEQAPSLTQIPRAQSPSLEVVDSGLSEHELYPLLGEYFAAEFSVDAMRIDERRSSNKRGVNGNRWLYPDVVGIEDLTQGWHDELKQCVSQTGDSRARLWSAEVKRLLNRSNVREAYFQAVSNSTWSNIAYLVTAEVEGVDTMQELRMLYALHGVGVIRLDCDNPSESQVLIPARERAAVDWTTCNRLVEENPDFRQFIKRVRHFYQTGDRQQGWALRRP</sequence>
<dbReference type="RefSeq" id="WP_103720817.1">
    <property type="nucleotide sequence ID" value="NZ_PQFZ01000021.1"/>
</dbReference>